<comment type="caution">
    <text evidence="1">The sequence shown here is derived from an EMBL/GenBank/DDBJ whole genome shotgun (WGS) entry which is preliminary data.</text>
</comment>
<dbReference type="Proteomes" id="UP000613740">
    <property type="component" value="Unassembled WGS sequence"/>
</dbReference>
<protein>
    <submittedName>
        <fullName evidence="1">Uncharacterized protein</fullName>
    </submittedName>
</protein>
<dbReference type="AlphaFoldDB" id="A0A836BCN3"/>
<evidence type="ECO:0000313" key="2">
    <source>
        <dbReference type="Proteomes" id="UP000613740"/>
    </source>
</evidence>
<dbReference type="EMBL" id="JAEHOD010000002">
    <property type="protein sequence ID" value="KAG2453954.1"/>
    <property type="molecule type" value="Genomic_DNA"/>
</dbReference>
<keyword evidence="2" id="KW-1185">Reference proteome</keyword>
<evidence type="ECO:0000313" key="1">
    <source>
        <dbReference type="EMBL" id="KAG2453954.1"/>
    </source>
</evidence>
<gene>
    <name evidence="1" type="ORF">HYH02_001001</name>
</gene>
<sequence length="197" mass="21641">MALQRYPTPPPGGRYMYSPPPEYPIYPSYDPVTGKVTVLSFGMGNYADLNALMAPGEGATRGHLQPTHLDAELLEEKVRSEWRGLGPHMMQFHYYIRIVQWSLQRRGFGTLEYLSGRYGQPGPYAVVVVQYKLGSGGAEFRHPDGRWVSPDKGGDGGPGDTLVRLARHLPSATRRSCGARYPLIQPTGQTAPAQPAG</sequence>
<organism evidence="1 2">
    <name type="scientific">Chlamydomonas schloesseri</name>
    <dbReference type="NCBI Taxonomy" id="2026947"/>
    <lineage>
        <taxon>Eukaryota</taxon>
        <taxon>Viridiplantae</taxon>
        <taxon>Chlorophyta</taxon>
        <taxon>core chlorophytes</taxon>
        <taxon>Chlorophyceae</taxon>
        <taxon>CS clade</taxon>
        <taxon>Chlamydomonadales</taxon>
        <taxon>Chlamydomonadaceae</taxon>
        <taxon>Chlamydomonas</taxon>
    </lineage>
</organism>
<proteinExistence type="predicted"/>
<accession>A0A836BCN3</accession>
<dbReference type="OrthoDB" id="559818at2759"/>
<name>A0A836BCN3_9CHLO</name>
<reference evidence="1" key="1">
    <citation type="journal article" date="2020" name="bioRxiv">
        <title>Comparative genomics of Chlamydomonas.</title>
        <authorList>
            <person name="Craig R.J."/>
            <person name="Hasan A.R."/>
            <person name="Ness R.W."/>
            <person name="Keightley P.D."/>
        </authorList>
    </citation>
    <scope>NUCLEOTIDE SEQUENCE</scope>
    <source>
        <strain evidence="1">CCAP 11/173</strain>
    </source>
</reference>